<feature type="transmembrane region" description="Helical" evidence="7">
    <location>
        <begin position="151"/>
        <end position="171"/>
    </location>
</feature>
<accession>A0A2I0A993</accession>
<dbReference type="SUPFAM" id="SSF103473">
    <property type="entry name" value="MFS general substrate transporter"/>
    <property type="match status" value="1"/>
</dbReference>
<comment type="subcellular location">
    <subcellularLocation>
        <location evidence="1">Membrane</location>
        <topology evidence="1">Multi-pass membrane protein</topology>
    </subcellularLocation>
</comment>
<feature type="transmembrane region" description="Helical" evidence="7">
    <location>
        <begin position="75"/>
        <end position="94"/>
    </location>
</feature>
<evidence type="ECO:0000256" key="5">
    <source>
        <dbReference type="ARBA" id="ARBA00023136"/>
    </source>
</evidence>
<evidence type="ECO:0000256" key="7">
    <source>
        <dbReference type="SAM" id="Phobius"/>
    </source>
</evidence>
<protein>
    <submittedName>
        <fullName evidence="8">Peptide transporter PTR3-A</fullName>
    </submittedName>
</protein>
<dbReference type="PANTHER" id="PTHR11654">
    <property type="entry name" value="OLIGOPEPTIDE TRANSPORTER-RELATED"/>
    <property type="match status" value="1"/>
</dbReference>
<feature type="region of interest" description="Disordered" evidence="6">
    <location>
        <begin position="315"/>
        <end position="338"/>
    </location>
</feature>
<keyword evidence="5 7" id="KW-0472">Membrane</keyword>
<dbReference type="Proteomes" id="UP000236161">
    <property type="component" value="Unassembled WGS sequence"/>
</dbReference>
<evidence type="ECO:0000313" key="9">
    <source>
        <dbReference type="Proteomes" id="UP000236161"/>
    </source>
</evidence>
<feature type="transmembrane region" description="Helical" evidence="7">
    <location>
        <begin position="233"/>
        <end position="252"/>
    </location>
</feature>
<sequence length="338" mass="37912">MEAGEGDYTKDGTIDIRGNPVLRHKRGGRKACSFIVVYEVFERMAFYGISSNLVLYLTNKLHEGTVSSSNNVTNWVGTIWMTPILGAYIADAHLGRYWTFIIASVIYFLYCPPASLIGFVTMSMLVSIVLYDRYFVPFARRLTGNPRGISLLQRMGVGFVIHIAIMLIASFTERRRLAVARDRGVAESGATVPLTIFILLPQFILMGIADAFLEVAKIEFFYDQAPEGMKSLGTSYAMTNIGVGNFLSSFLLKTTEKVTRRRSGGRGGWILNNLNKSHLDYYYAFLAVLCVINFVFFLIVSRSYVYKAEAKFVEEQEAGEQKQAPPYKEDGDLASPHR</sequence>
<dbReference type="GO" id="GO:0022857">
    <property type="term" value="F:transmembrane transporter activity"/>
    <property type="evidence" value="ECO:0007669"/>
    <property type="project" value="InterPro"/>
</dbReference>
<reference evidence="8 9" key="1">
    <citation type="journal article" date="2017" name="Nature">
        <title>The Apostasia genome and the evolution of orchids.</title>
        <authorList>
            <person name="Zhang G.Q."/>
            <person name="Liu K.W."/>
            <person name="Li Z."/>
            <person name="Lohaus R."/>
            <person name="Hsiao Y.Y."/>
            <person name="Niu S.C."/>
            <person name="Wang J.Y."/>
            <person name="Lin Y.C."/>
            <person name="Xu Q."/>
            <person name="Chen L.J."/>
            <person name="Yoshida K."/>
            <person name="Fujiwara S."/>
            <person name="Wang Z.W."/>
            <person name="Zhang Y.Q."/>
            <person name="Mitsuda N."/>
            <person name="Wang M."/>
            <person name="Liu G.H."/>
            <person name="Pecoraro L."/>
            <person name="Huang H.X."/>
            <person name="Xiao X.J."/>
            <person name="Lin M."/>
            <person name="Wu X.Y."/>
            <person name="Wu W.L."/>
            <person name="Chen Y.Y."/>
            <person name="Chang S.B."/>
            <person name="Sakamoto S."/>
            <person name="Ohme-Takagi M."/>
            <person name="Yagi M."/>
            <person name="Zeng S.J."/>
            <person name="Shen C.Y."/>
            <person name="Yeh C.M."/>
            <person name="Luo Y.B."/>
            <person name="Tsai W.C."/>
            <person name="Van de Peer Y."/>
            <person name="Liu Z.J."/>
        </authorList>
    </citation>
    <scope>NUCLEOTIDE SEQUENCE [LARGE SCALE GENOMIC DNA]</scope>
    <source>
        <strain evidence="9">cv. Shenzhen</strain>
        <tissue evidence="8">Stem</tissue>
    </source>
</reference>
<evidence type="ECO:0000313" key="8">
    <source>
        <dbReference type="EMBL" id="PKA52110.1"/>
    </source>
</evidence>
<dbReference type="InterPro" id="IPR000109">
    <property type="entry name" value="POT_fam"/>
</dbReference>
<dbReference type="Pfam" id="PF00854">
    <property type="entry name" value="PTR2"/>
    <property type="match status" value="1"/>
</dbReference>
<keyword evidence="3 7" id="KW-0812">Transmembrane</keyword>
<feature type="transmembrane region" description="Helical" evidence="7">
    <location>
        <begin position="31"/>
        <end position="55"/>
    </location>
</feature>
<name>A0A2I0A993_9ASPA</name>
<evidence type="ECO:0000256" key="4">
    <source>
        <dbReference type="ARBA" id="ARBA00022989"/>
    </source>
</evidence>
<dbReference type="GO" id="GO:0016020">
    <property type="term" value="C:membrane"/>
    <property type="evidence" value="ECO:0007669"/>
    <property type="project" value="UniProtKB-SubCell"/>
</dbReference>
<feature type="transmembrane region" description="Helical" evidence="7">
    <location>
        <begin position="106"/>
        <end position="131"/>
    </location>
</feature>
<keyword evidence="4 7" id="KW-1133">Transmembrane helix</keyword>
<dbReference type="Gene3D" id="1.20.1250.20">
    <property type="entry name" value="MFS general substrate transporter like domains"/>
    <property type="match status" value="2"/>
</dbReference>
<proteinExistence type="inferred from homology"/>
<comment type="similarity">
    <text evidence="2">Belongs to the major facilitator superfamily. Proton-dependent oligopeptide transporter (POT/PTR) (TC 2.A.17) family.</text>
</comment>
<feature type="transmembrane region" description="Helical" evidence="7">
    <location>
        <begin position="281"/>
        <end position="300"/>
    </location>
</feature>
<feature type="transmembrane region" description="Helical" evidence="7">
    <location>
        <begin position="192"/>
        <end position="213"/>
    </location>
</feature>
<dbReference type="OrthoDB" id="8904098at2759"/>
<evidence type="ECO:0000256" key="2">
    <source>
        <dbReference type="ARBA" id="ARBA00005982"/>
    </source>
</evidence>
<keyword evidence="9" id="KW-1185">Reference proteome</keyword>
<dbReference type="AlphaFoldDB" id="A0A2I0A993"/>
<evidence type="ECO:0000256" key="1">
    <source>
        <dbReference type="ARBA" id="ARBA00004141"/>
    </source>
</evidence>
<dbReference type="InterPro" id="IPR036259">
    <property type="entry name" value="MFS_trans_sf"/>
</dbReference>
<evidence type="ECO:0000256" key="6">
    <source>
        <dbReference type="SAM" id="MobiDB-lite"/>
    </source>
</evidence>
<evidence type="ECO:0000256" key="3">
    <source>
        <dbReference type="ARBA" id="ARBA00022692"/>
    </source>
</evidence>
<dbReference type="EMBL" id="KZ452009">
    <property type="protein sequence ID" value="PKA52110.1"/>
    <property type="molecule type" value="Genomic_DNA"/>
</dbReference>
<organism evidence="8 9">
    <name type="scientific">Apostasia shenzhenica</name>
    <dbReference type="NCBI Taxonomy" id="1088818"/>
    <lineage>
        <taxon>Eukaryota</taxon>
        <taxon>Viridiplantae</taxon>
        <taxon>Streptophyta</taxon>
        <taxon>Embryophyta</taxon>
        <taxon>Tracheophyta</taxon>
        <taxon>Spermatophyta</taxon>
        <taxon>Magnoliopsida</taxon>
        <taxon>Liliopsida</taxon>
        <taxon>Asparagales</taxon>
        <taxon>Orchidaceae</taxon>
        <taxon>Apostasioideae</taxon>
        <taxon>Apostasia</taxon>
    </lineage>
</organism>
<gene>
    <name evidence="8" type="primary">PTR3-A</name>
    <name evidence="8" type="ORF">AXF42_Ash014047</name>
</gene>